<evidence type="ECO:0000313" key="4">
    <source>
        <dbReference type="Proteomes" id="UP001293593"/>
    </source>
</evidence>
<accession>A0AAE1MF72</accession>
<name>A0AAE1MF72_9FABA</name>
<dbReference type="AlphaFoldDB" id="A0AAE1MF72"/>
<protein>
    <submittedName>
        <fullName evidence="3">Uncharacterized protein</fullName>
    </submittedName>
</protein>
<keyword evidence="4" id="KW-1185">Reference proteome</keyword>
<keyword evidence="2" id="KW-0472">Membrane</keyword>
<dbReference type="EMBL" id="JAWXYG010000008">
    <property type="protein sequence ID" value="KAK4265207.1"/>
    <property type="molecule type" value="Genomic_DNA"/>
</dbReference>
<organism evidence="3 4">
    <name type="scientific">Acacia crassicarpa</name>
    <name type="common">northern wattle</name>
    <dbReference type="NCBI Taxonomy" id="499986"/>
    <lineage>
        <taxon>Eukaryota</taxon>
        <taxon>Viridiplantae</taxon>
        <taxon>Streptophyta</taxon>
        <taxon>Embryophyta</taxon>
        <taxon>Tracheophyta</taxon>
        <taxon>Spermatophyta</taxon>
        <taxon>Magnoliopsida</taxon>
        <taxon>eudicotyledons</taxon>
        <taxon>Gunneridae</taxon>
        <taxon>Pentapetalae</taxon>
        <taxon>rosids</taxon>
        <taxon>fabids</taxon>
        <taxon>Fabales</taxon>
        <taxon>Fabaceae</taxon>
        <taxon>Caesalpinioideae</taxon>
        <taxon>mimosoid clade</taxon>
        <taxon>Acacieae</taxon>
        <taxon>Acacia</taxon>
    </lineage>
</organism>
<keyword evidence="2" id="KW-0812">Transmembrane</keyword>
<evidence type="ECO:0000256" key="2">
    <source>
        <dbReference type="SAM" id="Phobius"/>
    </source>
</evidence>
<feature type="region of interest" description="Disordered" evidence="1">
    <location>
        <begin position="1"/>
        <end position="21"/>
    </location>
</feature>
<sequence length="73" mass="7862">MIGALGMTNEEERNRETSPRSNIISIEHEVISQQSAPWRQRAAAATATAAAMVAAAAMAAAAVRRRQQQQQLS</sequence>
<reference evidence="3" key="1">
    <citation type="submission" date="2023-10" db="EMBL/GenBank/DDBJ databases">
        <title>Chromosome-level genome of the transformable northern wattle, Acacia crassicarpa.</title>
        <authorList>
            <person name="Massaro I."/>
            <person name="Sinha N.R."/>
            <person name="Poethig S."/>
            <person name="Leichty A.R."/>
        </authorList>
    </citation>
    <scope>NUCLEOTIDE SEQUENCE</scope>
    <source>
        <strain evidence="3">Acra3RX</strain>
        <tissue evidence="3">Leaf</tissue>
    </source>
</reference>
<evidence type="ECO:0000256" key="1">
    <source>
        <dbReference type="SAM" id="MobiDB-lite"/>
    </source>
</evidence>
<dbReference type="Proteomes" id="UP001293593">
    <property type="component" value="Unassembled WGS sequence"/>
</dbReference>
<proteinExistence type="predicted"/>
<keyword evidence="2" id="KW-1133">Transmembrane helix</keyword>
<evidence type="ECO:0000313" key="3">
    <source>
        <dbReference type="EMBL" id="KAK4265207.1"/>
    </source>
</evidence>
<feature type="transmembrane region" description="Helical" evidence="2">
    <location>
        <begin position="42"/>
        <end position="63"/>
    </location>
</feature>
<comment type="caution">
    <text evidence="3">The sequence shown here is derived from an EMBL/GenBank/DDBJ whole genome shotgun (WGS) entry which is preliminary data.</text>
</comment>
<gene>
    <name evidence="3" type="ORF">QN277_026290</name>
</gene>